<evidence type="ECO:0000313" key="13">
    <source>
        <dbReference type="EMBL" id="WIW70426.1"/>
    </source>
</evidence>
<reference evidence="13" key="1">
    <citation type="submission" date="2023-03" db="EMBL/GenBank/DDBJ databases">
        <title>Selenobaculum gbiensis gen. nov. sp. nov., a new bacterium isolated from the gut microbiota of IBD patient.</title>
        <authorList>
            <person name="Yeo S."/>
            <person name="Park H."/>
            <person name="Huh C.S."/>
        </authorList>
    </citation>
    <scope>NUCLEOTIDE SEQUENCE</scope>
    <source>
        <strain evidence="13">ICN-92133</strain>
    </source>
</reference>
<dbReference type="FunFam" id="3.40.50.300:FF:000014">
    <property type="entry name" value="DNA polymerase III subunit gamma/tau"/>
    <property type="match status" value="1"/>
</dbReference>
<dbReference type="EC" id="2.7.7.7" evidence="2"/>
<dbReference type="AlphaFoldDB" id="A0A9Y2ESJ9"/>
<dbReference type="PRINTS" id="PR00300">
    <property type="entry name" value="CLPPROTEASEA"/>
</dbReference>
<dbReference type="InterPro" id="IPR003593">
    <property type="entry name" value="AAA+_ATPase"/>
</dbReference>
<evidence type="ECO:0000256" key="9">
    <source>
        <dbReference type="ARBA" id="ARBA00022840"/>
    </source>
</evidence>
<keyword evidence="9" id="KW-0067">ATP-binding</keyword>
<dbReference type="NCBIfam" id="TIGR02397">
    <property type="entry name" value="dnaX_nterm"/>
    <property type="match status" value="1"/>
</dbReference>
<dbReference type="InterPro" id="IPR001270">
    <property type="entry name" value="ClpA/B"/>
</dbReference>
<evidence type="ECO:0000313" key="14">
    <source>
        <dbReference type="Proteomes" id="UP001243623"/>
    </source>
</evidence>
<dbReference type="PANTHER" id="PTHR11669:SF0">
    <property type="entry name" value="PROTEIN STICHEL-LIKE 2"/>
    <property type="match status" value="1"/>
</dbReference>
<keyword evidence="7" id="KW-0547">Nucleotide-binding</keyword>
<dbReference type="Gene3D" id="1.10.8.60">
    <property type="match status" value="1"/>
</dbReference>
<evidence type="ECO:0000256" key="3">
    <source>
        <dbReference type="ARBA" id="ARBA00022679"/>
    </source>
</evidence>
<gene>
    <name evidence="13" type="primary">dnaX</name>
    <name evidence="13" type="ORF">P3F81_11120</name>
</gene>
<dbReference type="PANTHER" id="PTHR11669">
    <property type="entry name" value="REPLICATION FACTOR C / DNA POLYMERASE III GAMMA-TAU SUBUNIT"/>
    <property type="match status" value="1"/>
</dbReference>
<dbReference type="Pfam" id="PF13177">
    <property type="entry name" value="DNA_pol3_delta2"/>
    <property type="match status" value="1"/>
</dbReference>
<dbReference type="InterPro" id="IPR022754">
    <property type="entry name" value="DNA_pol_III_gamma-3"/>
</dbReference>
<dbReference type="SMART" id="SM00382">
    <property type="entry name" value="AAA"/>
    <property type="match status" value="1"/>
</dbReference>
<dbReference type="Gene3D" id="1.20.272.10">
    <property type="match status" value="1"/>
</dbReference>
<evidence type="ECO:0000256" key="8">
    <source>
        <dbReference type="ARBA" id="ARBA00022833"/>
    </source>
</evidence>
<comment type="catalytic activity">
    <reaction evidence="11">
        <text>DNA(n) + a 2'-deoxyribonucleoside 5'-triphosphate = DNA(n+1) + diphosphate</text>
        <dbReference type="Rhea" id="RHEA:22508"/>
        <dbReference type="Rhea" id="RHEA-COMP:17339"/>
        <dbReference type="Rhea" id="RHEA-COMP:17340"/>
        <dbReference type="ChEBI" id="CHEBI:33019"/>
        <dbReference type="ChEBI" id="CHEBI:61560"/>
        <dbReference type="ChEBI" id="CHEBI:173112"/>
        <dbReference type="EC" id="2.7.7.7"/>
    </reaction>
</comment>
<dbReference type="GO" id="GO:0009360">
    <property type="term" value="C:DNA polymerase III complex"/>
    <property type="evidence" value="ECO:0007669"/>
    <property type="project" value="InterPro"/>
</dbReference>
<keyword evidence="5" id="KW-0235">DNA replication</keyword>
<evidence type="ECO:0000256" key="11">
    <source>
        <dbReference type="ARBA" id="ARBA00049244"/>
    </source>
</evidence>
<keyword evidence="3 13" id="KW-0808">Transferase</keyword>
<dbReference type="KEGG" id="sgbi:P3F81_11120"/>
<dbReference type="GO" id="GO:0003677">
    <property type="term" value="F:DNA binding"/>
    <property type="evidence" value="ECO:0007669"/>
    <property type="project" value="InterPro"/>
</dbReference>
<evidence type="ECO:0000256" key="1">
    <source>
        <dbReference type="ARBA" id="ARBA00006360"/>
    </source>
</evidence>
<evidence type="ECO:0000256" key="10">
    <source>
        <dbReference type="ARBA" id="ARBA00022932"/>
    </source>
</evidence>
<dbReference type="NCBIfam" id="NF004046">
    <property type="entry name" value="PRK05563.1"/>
    <property type="match status" value="1"/>
</dbReference>
<dbReference type="InterPro" id="IPR027417">
    <property type="entry name" value="P-loop_NTPase"/>
</dbReference>
<proteinExistence type="inferred from homology"/>
<keyword evidence="14" id="KW-1185">Reference proteome</keyword>
<dbReference type="CDD" id="cd18137">
    <property type="entry name" value="HLD_clamp_pol_III_gamma_tau"/>
    <property type="match status" value="1"/>
</dbReference>
<dbReference type="GO" id="GO:0005524">
    <property type="term" value="F:ATP binding"/>
    <property type="evidence" value="ECO:0007669"/>
    <property type="project" value="UniProtKB-KW"/>
</dbReference>
<protein>
    <recommendedName>
        <fullName evidence="2">DNA-directed DNA polymerase</fullName>
        <ecNumber evidence="2">2.7.7.7</ecNumber>
    </recommendedName>
</protein>
<dbReference type="EMBL" id="CP120678">
    <property type="protein sequence ID" value="WIW70426.1"/>
    <property type="molecule type" value="Genomic_DNA"/>
</dbReference>
<keyword evidence="10" id="KW-0239">DNA-directed DNA polymerase</keyword>
<dbReference type="GO" id="GO:0006261">
    <property type="term" value="P:DNA-templated DNA replication"/>
    <property type="evidence" value="ECO:0007669"/>
    <property type="project" value="TreeGrafter"/>
</dbReference>
<organism evidence="13 14">
    <name type="scientific">Selenobaculum gibii</name>
    <dbReference type="NCBI Taxonomy" id="3054208"/>
    <lineage>
        <taxon>Bacteria</taxon>
        <taxon>Bacillati</taxon>
        <taxon>Bacillota</taxon>
        <taxon>Negativicutes</taxon>
        <taxon>Selenomonadales</taxon>
        <taxon>Selenomonadaceae</taxon>
        <taxon>Selenobaculum</taxon>
    </lineage>
</organism>
<dbReference type="InterPro" id="IPR050238">
    <property type="entry name" value="DNA_Rep/Repair_Clamp_Loader"/>
</dbReference>
<dbReference type="CDD" id="cd00009">
    <property type="entry name" value="AAA"/>
    <property type="match status" value="1"/>
</dbReference>
<evidence type="ECO:0000259" key="12">
    <source>
        <dbReference type="SMART" id="SM00382"/>
    </source>
</evidence>
<sequence>MSYIALYRKWRPNDFENLVGQDHISKTLSNAILSNKIAHAYLFSGPRGTGKTSTAKILAKALNCESGPTPSPCNSCTNCTKINNGSSMDVYEIDAASNRGIDEIRDLRETVKFTPVDGRYKVYIIDEVHMLTTEAFNALLKTLEEPPAHVVFILATTEAHKVPATIHSRCQRYDFRRISVVEIVERLKVVTEQMGITTTDEALKLIATHADGGLRDALSILDQCSALDNEPVDEKKVRRMLGLVGNDWIFKLVNAMAKREGYTILTILADLLAMGKEVTQILSEVTLHMRSVMLYQSVQDIDGFNLYTAEKSILEEHSKIFSYEEIVKIIKCLHAAIHEIKWSPQPRITAETAFLSICHTDGVKLEGSSLDLIKRIEKLEKNIQRLQNNITLPNKSNDTANLSSGKVYQEIDQTVKSHVPKIQEERIESVRAVKNESIQNQVKQVASPVPLNNTSHKEIWEKVLKGLMSRKKAAVHACVAQGYLQSLDSGQATIAFEAKFPKERTDKEDYRAILSDVFSEVCGMVMNVRSVLVSSSIPPDKPPHTMSRVEKAVENNEALTPEQRYVLDTAIKVFDTEAIKIPPRES</sequence>
<dbReference type="GO" id="GO:0003887">
    <property type="term" value="F:DNA-directed DNA polymerase activity"/>
    <property type="evidence" value="ECO:0007669"/>
    <property type="project" value="UniProtKB-KW"/>
</dbReference>
<keyword evidence="8" id="KW-0862">Zinc</keyword>
<dbReference type="Gene3D" id="3.40.50.300">
    <property type="entry name" value="P-loop containing nucleotide triphosphate hydrolases"/>
    <property type="match status" value="1"/>
</dbReference>
<evidence type="ECO:0000256" key="2">
    <source>
        <dbReference type="ARBA" id="ARBA00012417"/>
    </source>
</evidence>
<name>A0A9Y2ESJ9_9FIRM</name>
<dbReference type="Proteomes" id="UP001243623">
    <property type="component" value="Chromosome"/>
</dbReference>
<dbReference type="FunFam" id="1.10.8.60:FF:000013">
    <property type="entry name" value="DNA polymerase III subunit gamma/tau"/>
    <property type="match status" value="1"/>
</dbReference>
<dbReference type="RefSeq" id="WP_147669699.1">
    <property type="nucleotide sequence ID" value="NZ_CP120678.1"/>
</dbReference>
<comment type="similarity">
    <text evidence="1">Belongs to the DnaX/STICHEL family.</text>
</comment>
<evidence type="ECO:0000256" key="7">
    <source>
        <dbReference type="ARBA" id="ARBA00022741"/>
    </source>
</evidence>
<keyword evidence="4 13" id="KW-0548">Nucleotidyltransferase</keyword>
<evidence type="ECO:0000256" key="6">
    <source>
        <dbReference type="ARBA" id="ARBA00022723"/>
    </source>
</evidence>
<dbReference type="Pfam" id="PF22608">
    <property type="entry name" value="DNAX_ATPase_lid"/>
    <property type="match status" value="1"/>
</dbReference>
<keyword evidence="6" id="KW-0479">Metal-binding</keyword>
<evidence type="ECO:0000256" key="5">
    <source>
        <dbReference type="ARBA" id="ARBA00022705"/>
    </source>
</evidence>
<dbReference type="SUPFAM" id="SSF48019">
    <property type="entry name" value="post-AAA+ oligomerization domain-like"/>
    <property type="match status" value="1"/>
</dbReference>
<dbReference type="Pfam" id="PF12169">
    <property type="entry name" value="DNA_pol3_gamma3"/>
    <property type="match status" value="1"/>
</dbReference>
<dbReference type="SUPFAM" id="SSF52540">
    <property type="entry name" value="P-loop containing nucleoside triphosphate hydrolases"/>
    <property type="match status" value="1"/>
</dbReference>
<dbReference type="InterPro" id="IPR008921">
    <property type="entry name" value="DNA_pol3_clamp-load_cplx_C"/>
</dbReference>
<feature type="domain" description="AAA+ ATPase" evidence="12">
    <location>
        <begin position="37"/>
        <end position="185"/>
    </location>
</feature>
<accession>A0A9Y2ESJ9</accession>
<dbReference type="InterPro" id="IPR012763">
    <property type="entry name" value="DNA_pol_III_sug/sutau_N"/>
</dbReference>
<evidence type="ECO:0000256" key="4">
    <source>
        <dbReference type="ARBA" id="ARBA00022695"/>
    </source>
</evidence>
<dbReference type="InterPro" id="IPR045085">
    <property type="entry name" value="HLD_clamp_pol_III_gamma_tau"/>
</dbReference>
<dbReference type="GO" id="GO:0046872">
    <property type="term" value="F:metal ion binding"/>
    <property type="evidence" value="ECO:0007669"/>
    <property type="project" value="UniProtKB-KW"/>
</dbReference>